<dbReference type="SUPFAM" id="SSF53448">
    <property type="entry name" value="Nucleotide-diphospho-sugar transferases"/>
    <property type="match status" value="1"/>
</dbReference>
<comment type="caution">
    <text evidence="2">The sequence shown here is derived from an EMBL/GenBank/DDBJ whole genome shotgun (WGS) entry which is preliminary data.</text>
</comment>
<dbReference type="Gene3D" id="3.90.550.10">
    <property type="entry name" value="Spore Coat Polysaccharide Biosynthesis Protein SpsA, Chain A"/>
    <property type="match status" value="1"/>
</dbReference>
<dbReference type="GO" id="GO:0016758">
    <property type="term" value="F:hexosyltransferase activity"/>
    <property type="evidence" value="ECO:0007669"/>
    <property type="project" value="UniProtKB-ARBA"/>
</dbReference>
<feature type="domain" description="Glycosyltransferase 2-like" evidence="1">
    <location>
        <begin position="2"/>
        <end position="95"/>
    </location>
</feature>
<dbReference type="InterPro" id="IPR001173">
    <property type="entry name" value="Glyco_trans_2-like"/>
</dbReference>
<dbReference type="InterPro" id="IPR029044">
    <property type="entry name" value="Nucleotide-diphossugar_trans"/>
</dbReference>
<reference evidence="2" key="1">
    <citation type="journal article" date="2015" name="Proc. Natl. Acad. Sci. U.S.A.">
        <title>Networks of energetic and metabolic interactions define dynamics in microbial communities.</title>
        <authorList>
            <person name="Embree M."/>
            <person name="Liu J.K."/>
            <person name="Al-Bassam M.M."/>
            <person name="Zengler K."/>
        </authorList>
    </citation>
    <scope>NUCLEOTIDE SEQUENCE</scope>
</reference>
<dbReference type="PANTHER" id="PTHR22916:SF3">
    <property type="entry name" value="UDP-GLCNAC:BETAGAL BETA-1,3-N-ACETYLGLUCOSAMINYLTRANSFERASE-LIKE PROTEIN 1"/>
    <property type="match status" value="1"/>
</dbReference>
<dbReference type="AlphaFoldDB" id="A0A0W8G0X1"/>
<gene>
    <name evidence="2" type="ORF">ASZ90_003564</name>
</gene>
<sequence>MLVVDDGSTDETKEILSRNNIDFLTTGRNSGGPNKGRNIGLKTATGDYICIMDHDDRWKSHKIITQLKYVDKAPIITSGYTLINNYTNTQTDYVRKPNDSNKYVMFGKDVTFKKKLMKSSDRQNAYLGGILFSSELKNNFFEEVFGMVDYDWVLRLFNKNHSLEICESLYFKYIDDINLSYNESYRIKDFYYSLMAIEVYADEYPREVRRAYKKIHGTRARYYYIKGEMKKARFYFLKAELHWKTILYYLTTFIGSKYVIRKFKVSGSW</sequence>
<dbReference type="EMBL" id="LNQE01000434">
    <property type="protein sequence ID" value="KUG26590.1"/>
    <property type="molecule type" value="Genomic_DNA"/>
</dbReference>
<evidence type="ECO:0000313" key="2">
    <source>
        <dbReference type="EMBL" id="KUG26590.1"/>
    </source>
</evidence>
<protein>
    <recommendedName>
        <fullName evidence="1">Glycosyltransferase 2-like domain-containing protein</fullName>
    </recommendedName>
</protein>
<dbReference type="Pfam" id="PF00535">
    <property type="entry name" value="Glycos_transf_2"/>
    <property type="match status" value="1"/>
</dbReference>
<dbReference type="PANTHER" id="PTHR22916">
    <property type="entry name" value="GLYCOSYLTRANSFERASE"/>
    <property type="match status" value="1"/>
</dbReference>
<accession>A0A0W8G0X1</accession>
<name>A0A0W8G0X1_9ZZZZ</name>
<proteinExistence type="predicted"/>
<dbReference type="CDD" id="cd00761">
    <property type="entry name" value="Glyco_tranf_GTA_type"/>
    <property type="match status" value="1"/>
</dbReference>
<organism evidence="2">
    <name type="scientific">hydrocarbon metagenome</name>
    <dbReference type="NCBI Taxonomy" id="938273"/>
    <lineage>
        <taxon>unclassified sequences</taxon>
        <taxon>metagenomes</taxon>
        <taxon>ecological metagenomes</taxon>
    </lineage>
</organism>
<evidence type="ECO:0000259" key="1">
    <source>
        <dbReference type="Pfam" id="PF00535"/>
    </source>
</evidence>